<feature type="chain" id="PRO_5026882975" evidence="4">
    <location>
        <begin position="21"/>
        <end position="520"/>
    </location>
</feature>
<comment type="caution">
    <text evidence="6">The sequence shown here is derived from an EMBL/GenBank/DDBJ whole genome shotgun (WGS) entry which is preliminary data.</text>
</comment>
<keyword evidence="7" id="KW-1185">Reference proteome</keyword>
<evidence type="ECO:0000256" key="1">
    <source>
        <dbReference type="ARBA" id="ARBA00004193"/>
    </source>
</evidence>
<dbReference type="PANTHER" id="PTHR30290:SF38">
    <property type="entry name" value="D,D-DIPEPTIDE-BINDING PERIPLASMIC PROTEIN DDPA-RELATED"/>
    <property type="match status" value="1"/>
</dbReference>
<dbReference type="InterPro" id="IPR000914">
    <property type="entry name" value="SBP_5_dom"/>
</dbReference>
<comment type="subcellular location">
    <subcellularLocation>
        <location evidence="1">Cell membrane</location>
        <topology evidence="1">Lipid-anchor</topology>
    </subcellularLocation>
</comment>
<dbReference type="CDD" id="cd08502">
    <property type="entry name" value="PBP2_NikA_DppA_OppA_like_16"/>
    <property type="match status" value="1"/>
</dbReference>
<proteinExistence type="inferred from homology"/>
<dbReference type="OrthoDB" id="9796817at2"/>
<dbReference type="InterPro" id="IPR039424">
    <property type="entry name" value="SBP_5"/>
</dbReference>
<dbReference type="Proteomes" id="UP000481030">
    <property type="component" value="Unassembled WGS sequence"/>
</dbReference>
<dbReference type="SUPFAM" id="SSF53850">
    <property type="entry name" value="Periplasmic binding protein-like II"/>
    <property type="match status" value="1"/>
</dbReference>
<evidence type="ECO:0000256" key="4">
    <source>
        <dbReference type="SAM" id="SignalP"/>
    </source>
</evidence>
<dbReference type="GO" id="GO:0042597">
    <property type="term" value="C:periplasmic space"/>
    <property type="evidence" value="ECO:0007669"/>
    <property type="project" value="UniProtKB-ARBA"/>
</dbReference>
<dbReference type="Gene3D" id="3.40.190.10">
    <property type="entry name" value="Periplasmic binding protein-like II"/>
    <property type="match status" value="1"/>
</dbReference>
<dbReference type="GO" id="GO:0043190">
    <property type="term" value="C:ATP-binding cassette (ABC) transporter complex"/>
    <property type="evidence" value="ECO:0007669"/>
    <property type="project" value="InterPro"/>
</dbReference>
<evidence type="ECO:0000313" key="7">
    <source>
        <dbReference type="Proteomes" id="UP000481030"/>
    </source>
</evidence>
<gene>
    <name evidence="6" type="ORF">F7731_03315</name>
</gene>
<dbReference type="PROSITE" id="PS51257">
    <property type="entry name" value="PROKAR_LIPOPROTEIN"/>
    <property type="match status" value="1"/>
</dbReference>
<name>A0A6L3VDD0_9BACI</name>
<keyword evidence="3 4" id="KW-0732">Signal</keyword>
<dbReference type="PIRSF" id="PIRSF002741">
    <property type="entry name" value="MppA"/>
    <property type="match status" value="1"/>
</dbReference>
<dbReference type="EMBL" id="WBOS01000001">
    <property type="protein sequence ID" value="KAB2338597.1"/>
    <property type="molecule type" value="Genomic_DNA"/>
</dbReference>
<dbReference type="RefSeq" id="WP_151533335.1">
    <property type="nucleotide sequence ID" value="NZ_WBOS01000001.1"/>
</dbReference>
<dbReference type="Gene3D" id="3.10.105.10">
    <property type="entry name" value="Dipeptide-binding Protein, Domain 3"/>
    <property type="match status" value="1"/>
</dbReference>
<comment type="similarity">
    <text evidence="2">Belongs to the bacterial solute-binding protein 5 family.</text>
</comment>
<protein>
    <submittedName>
        <fullName evidence="6">ABC transporter substrate-binding protein</fullName>
    </submittedName>
</protein>
<dbReference type="InterPro" id="IPR023765">
    <property type="entry name" value="SBP_5_CS"/>
</dbReference>
<dbReference type="AlphaFoldDB" id="A0A6L3VDD0"/>
<dbReference type="InterPro" id="IPR030678">
    <property type="entry name" value="Peptide/Ni-bd"/>
</dbReference>
<sequence length="520" mass="59040">MKKWLLLLICLFVITGCSSKTETTKQSEPSETKNKTGGELHVAINTQPSTLDAQVTTATIVSEVSRNIYEQLVALNSSYQIVPMLAETVDESEDGKTYTFHLRKGVKFHNEKEMKAEDVVASLNKWKEISTKAQAVIPEAAFEQVDEYTVTMNLPKRVYGAITLLADVGQMAVIMPKEIAETADVAGATEYIGTGPFKFVEWKQDQYIHFTKYEDYIPVDLPADGLSGKKEALVDDIFFHIITDNSIRVSGVQTGQYDIGIALPPDNYDMLNNDKNIKTEIDLMGPVGLIYNKEDRIFANAKMRQAVNAALDMESIMLAAYSNEKFFRLDHGHMVIEQKEWYSEAGKDRYNINDTELAKKLLNEAGYNGEEIRILTTRDYDWMYNSAVVIKEQLDKIGVSVKLDVIDWATLIDLRAKPTEYDAFITAFPKVMTPPQILYLGSKWPGWTNDEEITKQMEEINSSTSKEEAKQAWDNLQDRMYDYLPISKFGDYYLFYGISKKVEGMTFLDGMMLWNTSKSE</sequence>
<feature type="signal peptide" evidence="4">
    <location>
        <begin position="1"/>
        <end position="20"/>
    </location>
</feature>
<dbReference type="Pfam" id="PF00496">
    <property type="entry name" value="SBP_bac_5"/>
    <property type="match status" value="1"/>
</dbReference>
<reference evidence="6 7" key="1">
    <citation type="journal article" date="2016" name="Antonie Van Leeuwenhoek">
        <title>Bacillus depressus sp. nov., isolated from soil of a sunflower field.</title>
        <authorList>
            <person name="Wei X."/>
            <person name="Xin D."/>
            <person name="Xin Y."/>
            <person name="Zhang H."/>
            <person name="Wang T."/>
            <person name="Zhang J."/>
        </authorList>
    </citation>
    <scope>NUCLEOTIDE SEQUENCE [LARGE SCALE GENOMIC DNA]</scope>
    <source>
        <strain evidence="6 7">BZ1</strain>
    </source>
</reference>
<evidence type="ECO:0000256" key="2">
    <source>
        <dbReference type="ARBA" id="ARBA00005695"/>
    </source>
</evidence>
<dbReference type="GO" id="GO:1904680">
    <property type="term" value="F:peptide transmembrane transporter activity"/>
    <property type="evidence" value="ECO:0007669"/>
    <property type="project" value="TreeGrafter"/>
</dbReference>
<dbReference type="PANTHER" id="PTHR30290">
    <property type="entry name" value="PERIPLASMIC BINDING COMPONENT OF ABC TRANSPORTER"/>
    <property type="match status" value="1"/>
</dbReference>
<organism evidence="6 7">
    <name type="scientific">Cytobacillus depressus</name>
    <dbReference type="NCBI Taxonomy" id="1602942"/>
    <lineage>
        <taxon>Bacteria</taxon>
        <taxon>Bacillati</taxon>
        <taxon>Bacillota</taxon>
        <taxon>Bacilli</taxon>
        <taxon>Bacillales</taxon>
        <taxon>Bacillaceae</taxon>
        <taxon>Cytobacillus</taxon>
    </lineage>
</organism>
<feature type="domain" description="Solute-binding protein family 5" evidence="5">
    <location>
        <begin position="80"/>
        <end position="436"/>
    </location>
</feature>
<accession>A0A6L3VDD0</accession>
<evidence type="ECO:0000256" key="3">
    <source>
        <dbReference type="ARBA" id="ARBA00022729"/>
    </source>
</evidence>
<evidence type="ECO:0000313" key="6">
    <source>
        <dbReference type="EMBL" id="KAB2338597.1"/>
    </source>
</evidence>
<evidence type="ECO:0000259" key="5">
    <source>
        <dbReference type="Pfam" id="PF00496"/>
    </source>
</evidence>
<dbReference type="GO" id="GO:0015833">
    <property type="term" value="P:peptide transport"/>
    <property type="evidence" value="ECO:0007669"/>
    <property type="project" value="TreeGrafter"/>
</dbReference>
<dbReference type="PROSITE" id="PS01040">
    <property type="entry name" value="SBP_BACTERIAL_5"/>
    <property type="match status" value="1"/>
</dbReference>